<evidence type="ECO:0000256" key="3">
    <source>
        <dbReference type="ARBA" id="ARBA00022553"/>
    </source>
</evidence>
<protein>
    <recommendedName>
        <fullName evidence="2">histidine kinase</fullName>
        <ecNumber evidence="2">2.7.13.3</ecNumber>
    </recommendedName>
</protein>
<proteinExistence type="predicted"/>
<dbReference type="PRINTS" id="PR00344">
    <property type="entry name" value="BCTRLSENSOR"/>
</dbReference>
<evidence type="ECO:0000256" key="9">
    <source>
        <dbReference type="SAM" id="Phobius"/>
    </source>
</evidence>
<evidence type="ECO:0000256" key="1">
    <source>
        <dbReference type="ARBA" id="ARBA00000085"/>
    </source>
</evidence>
<feature type="transmembrane region" description="Helical" evidence="9">
    <location>
        <begin position="239"/>
        <end position="257"/>
    </location>
</feature>
<dbReference type="SMART" id="SM00388">
    <property type="entry name" value="HisKA"/>
    <property type="match status" value="1"/>
</dbReference>
<dbReference type="Pfam" id="PF00512">
    <property type="entry name" value="HisKA"/>
    <property type="match status" value="1"/>
</dbReference>
<dbReference type="Gene3D" id="3.30.565.10">
    <property type="entry name" value="Histidine kinase-like ATPase, C-terminal domain"/>
    <property type="match status" value="1"/>
</dbReference>
<dbReference type="InterPro" id="IPR003594">
    <property type="entry name" value="HATPase_dom"/>
</dbReference>
<dbReference type="Pfam" id="PF02518">
    <property type="entry name" value="HATPase_c"/>
    <property type="match status" value="1"/>
</dbReference>
<evidence type="ECO:0000256" key="8">
    <source>
        <dbReference type="ARBA" id="ARBA00023012"/>
    </source>
</evidence>
<evidence type="ECO:0000256" key="6">
    <source>
        <dbReference type="ARBA" id="ARBA00022777"/>
    </source>
</evidence>
<keyword evidence="5" id="KW-0547">Nucleotide-binding</keyword>
<dbReference type="InterPro" id="IPR005467">
    <property type="entry name" value="His_kinase_dom"/>
</dbReference>
<keyword evidence="3" id="KW-0597">Phosphoprotein</keyword>
<keyword evidence="9" id="KW-1133">Transmembrane helix</keyword>
<comment type="catalytic activity">
    <reaction evidence="1">
        <text>ATP + protein L-histidine = ADP + protein N-phospho-L-histidine.</text>
        <dbReference type="EC" id="2.7.13.3"/>
    </reaction>
</comment>
<keyword evidence="7" id="KW-0067">ATP-binding</keyword>
<comment type="caution">
    <text evidence="11">The sequence shown here is derived from an EMBL/GenBank/DDBJ whole genome shotgun (WGS) entry which is preliminary data.</text>
</comment>
<name>A0A660SKH6_UNCT6</name>
<dbReference type="PANTHER" id="PTHR43065:SF10">
    <property type="entry name" value="PEROXIDE STRESS-ACTIVATED HISTIDINE KINASE MAK3"/>
    <property type="match status" value="1"/>
</dbReference>
<evidence type="ECO:0000313" key="11">
    <source>
        <dbReference type="EMBL" id="RKX70460.1"/>
    </source>
</evidence>
<evidence type="ECO:0000259" key="10">
    <source>
        <dbReference type="PROSITE" id="PS50109"/>
    </source>
</evidence>
<keyword evidence="9" id="KW-0812">Transmembrane</keyword>
<dbReference type="Gene3D" id="1.10.287.130">
    <property type="match status" value="1"/>
</dbReference>
<reference evidence="11 12" key="1">
    <citation type="submission" date="2018-06" db="EMBL/GenBank/DDBJ databases">
        <title>Extensive metabolic versatility and redundancy in microbially diverse, dynamic hydrothermal sediments.</title>
        <authorList>
            <person name="Dombrowski N."/>
            <person name="Teske A."/>
            <person name="Baker B.J."/>
        </authorList>
    </citation>
    <scope>NUCLEOTIDE SEQUENCE [LARGE SCALE GENOMIC DNA]</scope>
    <source>
        <strain evidence="11">B10_G13</strain>
    </source>
</reference>
<keyword evidence="4" id="KW-0808">Transferase</keyword>
<feature type="transmembrane region" description="Helical" evidence="9">
    <location>
        <begin position="179"/>
        <end position="198"/>
    </location>
</feature>
<feature type="transmembrane region" description="Helical" evidence="9">
    <location>
        <begin position="210"/>
        <end position="233"/>
    </location>
</feature>
<dbReference type="EC" id="2.7.13.3" evidence="2"/>
<gene>
    <name evidence="11" type="ORF">DRP43_03330</name>
</gene>
<dbReference type="InterPro" id="IPR004358">
    <property type="entry name" value="Sig_transdc_His_kin-like_C"/>
</dbReference>
<dbReference type="EMBL" id="QNBD01000134">
    <property type="protein sequence ID" value="RKX70460.1"/>
    <property type="molecule type" value="Genomic_DNA"/>
</dbReference>
<dbReference type="InterPro" id="IPR036890">
    <property type="entry name" value="HATPase_C_sf"/>
</dbReference>
<feature type="transmembrane region" description="Helical" evidence="9">
    <location>
        <begin position="6"/>
        <end position="23"/>
    </location>
</feature>
<dbReference type="AlphaFoldDB" id="A0A660SKH6"/>
<accession>A0A660SKH6</accession>
<dbReference type="GO" id="GO:0005524">
    <property type="term" value="F:ATP binding"/>
    <property type="evidence" value="ECO:0007669"/>
    <property type="project" value="UniProtKB-KW"/>
</dbReference>
<dbReference type="InterPro" id="IPR003661">
    <property type="entry name" value="HisK_dim/P_dom"/>
</dbReference>
<evidence type="ECO:0000256" key="2">
    <source>
        <dbReference type="ARBA" id="ARBA00012438"/>
    </source>
</evidence>
<evidence type="ECO:0000256" key="4">
    <source>
        <dbReference type="ARBA" id="ARBA00022679"/>
    </source>
</evidence>
<dbReference type="Proteomes" id="UP000271125">
    <property type="component" value="Unassembled WGS sequence"/>
</dbReference>
<dbReference type="SUPFAM" id="SSF47384">
    <property type="entry name" value="Homodimeric domain of signal transducing histidine kinase"/>
    <property type="match status" value="1"/>
</dbReference>
<dbReference type="SMART" id="SM00387">
    <property type="entry name" value="HATPase_c"/>
    <property type="match status" value="1"/>
</dbReference>
<dbReference type="SUPFAM" id="SSF55874">
    <property type="entry name" value="ATPase domain of HSP90 chaperone/DNA topoisomerase II/histidine kinase"/>
    <property type="match status" value="1"/>
</dbReference>
<evidence type="ECO:0000313" key="12">
    <source>
        <dbReference type="Proteomes" id="UP000271125"/>
    </source>
</evidence>
<dbReference type="GO" id="GO:0000155">
    <property type="term" value="F:phosphorelay sensor kinase activity"/>
    <property type="evidence" value="ECO:0007669"/>
    <property type="project" value="InterPro"/>
</dbReference>
<dbReference type="CDD" id="cd00082">
    <property type="entry name" value="HisKA"/>
    <property type="match status" value="1"/>
</dbReference>
<feature type="transmembrane region" description="Helical" evidence="9">
    <location>
        <begin position="62"/>
        <end position="82"/>
    </location>
</feature>
<evidence type="ECO:0000256" key="5">
    <source>
        <dbReference type="ARBA" id="ARBA00022741"/>
    </source>
</evidence>
<dbReference type="PANTHER" id="PTHR43065">
    <property type="entry name" value="SENSOR HISTIDINE KINASE"/>
    <property type="match status" value="1"/>
</dbReference>
<feature type="domain" description="Histidine kinase" evidence="10">
    <location>
        <begin position="429"/>
        <end position="629"/>
    </location>
</feature>
<keyword evidence="9" id="KW-0472">Membrane</keyword>
<sequence>MTFPNVILLGAILNIFLAIIVFLSDTKNKLNKTFAIFCINLAAWNIICYLRDITGNNIYHSILYSSLSILPLTSYYFIISYLKKSETLQHFKYPFTIFSLTLFILSLIQVTRIALFHDILVFYLLIAFLIQEYCLINRFLKIGVFNERNRLRYIILATGILLVLGITDFVPALNFIRPINLGNIGNIIFSFIISYTILKSDIMPINYALMKIFTYILAATFFTFIFIFITLGFSVSFPTTVKAFISCMFILISYKILEKKIFQISERLLLAKHYRHQKVLQQLSEKYLNKNAEFNSLIKDTVDISYKILNLDNCGFAIETDSTPFNLYSLSKNCKIDNKTLKEWFKKDIDNNIYFRNGDKSIYLYRLENYNDNCGIFYFIYDNENFHDDDGIYLSTLINQVKGIMEKILLNKKIINMENIAFAGEIAAGIAHDIRNPLSSIKGAAQYLDDSIKGKDREYFKILLSDIERIEHIIERFQLFASRNEINKEIIAINNFIRNIKNRFRNKKLYVNNQCKNTNFLTDPIILEESIYNIIQNAFDSYEDNNENRVHLEISDNSNNIILSVIDNGRGLSIKNKNDIFLPFYTTKTDGIGLGLSITKRMIYALGGKILFKENPKGGTIFTIILEDV</sequence>
<keyword evidence="8" id="KW-0902">Two-component regulatory system</keyword>
<dbReference type="CDD" id="cd00075">
    <property type="entry name" value="HATPase"/>
    <property type="match status" value="1"/>
</dbReference>
<dbReference type="InterPro" id="IPR036097">
    <property type="entry name" value="HisK_dim/P_sf"/>
</dbReference>
<feature type="transmembrane region" description="Helical" evidence="9">
    <location>
        <begin position="30"/>
        <end position="50"/>
    </location>
</feature>
<feature type="transmembrane region" description="Helical" evidence="9">
    <location>
        <begin position="152"/>
        <end position="173"/>
    </location>
</feature>
<feature type="transmembrane region" description="Helical" evidence="9">
    <location>
        <begin position="94"/>
        <end position="114"/>
    </location>
</feature>
<evidence type="ECO:0000256" key="7">
    <source>
        <dbReference type="ARBA" id="ARBA00022840"/>
    </source>
</evidence>
<keyword evidence="6" id="KW-0418">Kinase</keyword>
<feature type="transmembrane region" description="Helical" evidence="9">
    <location>
        <begin position="120"/>
        <end position="140"/>
    </location>
</feature>
<organism evidence="11 12">
    <name type="scientific">candidate division TA06 bacterium</name>
    <dbReference type="NCBI Taxonomy" id="2250710"/>
    <lineage>
        <taxon>Bacteria</taxon>
        <taxon>Bacteria division TA06</taxon>
    </lineage>
</organism>
<dbReference type="PROSITE" id="PS50109">
    <property type="entry name" value="HIS_KIN"/>
    <property type="match status" value="1"/>
</dbReference>